<protein>
    <submittedName>
        <fullName evidence="1">Uncharacterized protein</fullName>
    </submittedName>
</protein>
<dbReference type="Proteomes" id="UP000217507">
    <property type="component" value="Plasmid Plasmid3 dna"/>
</dbReference>
<keyword evidence="1" id="KW-0614">Plasmid</keyword>
<organism evidence="1 2">
    <name type="scientific">Trichormus variabilis NIES-23</name>
    <dbReference type="NCBI Taxonomy" id="1973479"/>
    <lineage>
        <taxon>Bacteria</taxon>
        <taxon>Bacillati</taxon>
        <taxon>Cyanobacteriota</taxon>
        <taxon>Cyanophyceae</taxon>
        <taxon>Nostocales</taxon>
        <taxon>Nostocaceae</taxon>
        <taxon>Trichormus</taxon>
    </lineage>
</organism>
<evidence type="ECO:0000313" key="1">
    <source>
        <dbReference type="EMBL" id="BAY73246.1"/>
    </source>
</evidence>
<name>A0A1Z4KW86_ANAVA</name>
<accession>A0A1Z4KW86</accession>
<proteinExistence type="predicted"/>
<dbReference type="AlphaFoldDB" id="A0A1Z4KW86"/>
<gene>
    <name evidence="1" type="ORF">NIES23_60740</name>
</gene>
<sequence length="67" mass="7680">MAKTKQMRQDSTAVCLQFLRLSGGKARLSQISFTKDTVQKLLNQELVKVKKTEVGYYLELKEVEICN</sequence>
<dbReference type="EMBL" id="AP018219">
    <property type="protein sequence ID" value="BAY73246.1"/>
    <property type="molecule type" value="Genomic_DNA"/>
</dbReference>
<geneLocation type="plasmid" evidence="1">
    <name>plasmid3</name>
</geneLocation>
<reference evidence="1 2" key="1">
    <citation type="submission" date="2017-06" db="EMBL/GenBank/DDBJ databases">
        <title>Genome sequencing of cyanobaciteial culture collection at National Institute for Environmental Studies (NIES).</title>
        <authorList>
            <person name="Hirose Y."/>
            <person name="Shimura Y."/>
            <person name="Fujisawa T."/>
            <person name="Nakamura Y."/>
            <person name="Kawachi M."/>
        </authorList>
    </citation>
    <scope>NUCLEOTIDE SEQUENCE [LARGE SCALE GENOMIC DNA]</scope>
    <source>
        <strain evidence="1 2">NIES-23</strain>
        <plasmid evidence="2">Plasmid Plasmid3 dna</plasmid>
    </source>
</reference>
<evidence type="ECO:0000313" key="2">
    <source>
        <dbReference type="Proteomes" id="UP000217507"/>
    </source>
</evidence>